<evidence type="ECO:0000313" key="4">
    <source>
        <dbReference type="EMBL" id="KAK9933839.1"/>
    </source>
</evidence>
<dbReference type="InterPro" id="IPR025558">
    <property type="entry name" value="DUF4283"/>
</dbReference>
<feature type="region of interest" description="Disordered" evidence="1">
    <location>
        <begin position="358"/>
        <end position="387"/>
    </location>
</feature>
<protein>
    <recommendedName>
        <fullName evidence="6">DUF4283 domain-containing protein</fullName>
    </recommendedName>
</protein>
<evidence type="ECO:0000259" key="2">
    <source>
        <dbReference type="Pfam" id="PF14111"/>
    </source>
</evidence>
<name>A0AAW1XCD9_RUBAR</name>
<accession>A0AAW1XCD9</accession>
<organism evidence="4 5">
    <name type="scientific">Rubus argutus</name>
    <name type="common">Southern blackberry</name>
    <dbReference type="NCBI Taxonomy" id="59490"/>
    <lineage>
        <taxon>Eukaryota</taxon>
        <taxon>Viridiplantae</taxon>
        <taxon>Streptophyta</taxon>
        <taxon>Embryophyta</taxon>
        <taxon>Tracheophyta</taxon>
        <taxon>Spermatophyta</taxon>
        <taxon>Magnoliopsida</taxon>
        <taxon>eudicotyledons</taxon>
        <taxon>Gunneridae</taxon>
        <taxon>Pentapetalae</taxon>
        <taxon>rosids</taxon>
        <taxon>fabids</taxon>
        <taxon>Rosales</taxon>
        <taxon>Rosaceae</taxon>
        <taxon>Rosoideae</taxon>
        <taxon>Rosoideae incertae sedis</taxon>
        <taxon>Rubus</taxon>
    </lineage>
</organism>
<comment type="caution">
    <text evidence="4">The sequence shown here is derived from an EMBL/GenBank/DDBJ whole genome shotgun (WGS) entry which is preliminary data.</text>
</comment>
<keyword evidence="5" id="KW-1185">Reference proteome</keyword>
<dbReference type="Pfam" id="PF14111">
    <property type="entry name" value="DUF4283"/>
    <property type="match status" value="1"/>
</dbReference>
<evidence type="ECO:0000259" key="3">
    <source>
        <dbReference type="Pfam" id="PF14392"/>
    </source>
</evidence>
<gene>
    <name evidence="4" type="ORF">M0R45_021013</name>
</gene>
<dbReference type="PANTHER" id="PTHR31286">
    <property type="entry name" value="GLYCINE-RICH CELL WALL STRUCTURAL PROTEIN 1.8-LIKE"/>
    <property type="match status" value="1"/>
</dbReference>
<dbReference type="InterPro" id="IPR025836">
    <property type="entry name" value="Zn_knuckle_CX2CX4HX4C"/>
</dbReference>
<evidence type="ECO:0000313" key="5">
    <source>
        <dbReference type="Proteomes" id="UP001457282"/>
    </source>
</evidence>
<feature type="domain" description="DUF4283" evidence="2">
    <location>
        <begin position="42"/>
        <end position="106"/>
    </location>
</feature>
<evidence type="ECO:0008006" key="6">
    <source>
        <dbReference type="Google" id="ProtNLM"/>
    </source>
</evidence>
<feature type="region of interest" description="Disordered" evidence="1">
    <location>
        <begin position="265"/>
        <end position="289"/>
    </location>
</feature>
<proteinExistence type="predicted"/>
<dbReference type="EMBL" id="JBEDUW010000004">
    <property type="protein sequence ID" value="KAK9933839.1"/>
    <property type="molecule type" value="Genomic_DNA"/>
</dbReference>
<dbReference type="Pfam" id="PF14392">
    <property type="entry name" value="zf-CCHC_4"/>
    <property type="match status" value="1"/>
</dbReference>
<dbReference type="PANTHER" id="PTHR31286:SF60">
    <property type="entry name" value="PROTEIN, PUTATIVE-RELATED"/>
    <property type="match status" value="1"/>
</dbReference>
<dbReference type="AlphaFoldDB" id="A0AAW1XCD9"/>
<feature type="region of interest" description="Disordered" evidence="1">
    <location>
        <begin position="211"/>
        <end position="240"/>
    </location>
</feature>
<feature type="compositionally biased region" description="Basic residues" evidence="1">
    <location>
        <begin position="227"/>
        <end position="240"/>
    </location>
</feature>
<feature type="domain" description="Zinc knuckle CX2CX4HX4C" evidence="3">
    <location>
        <begin position="176"/>
        <end position="211"/>
    </location>
</feature>
<dbReference type="Proteomes" id="UP001457282">
    <property type="component" value="Unassembled WGS sequence"/>
</dbReference>
<dbReference type="InterPro" id="IPR040256">
    <property type="entry name" value="At4g02000-like"/>
</dbReference>
<evidence type="ECO:0000256" key="1">
    <source>
        <dbReference type="SAM" id="MobiDB-lite"/>
    </source>
</evidence>
<sequence length="401" mass="44628">MSDLRPICPWSFLDGESAAISRTYASARTGTYATGDKPYSPSDLQKRLHLVWGEIGHWRIIPMGKGYFTFSFASDAALSMVWEKGTIALKPGMLRFMRWTPNFSPANQRNTNAQVWVRLWDLGFQFWEPKTIFEIANGIGVPVKIDQNTLERKFGLFARVLVDIDLSCLPPDELVVRRQNGDTVTVMVEYERLPDLCSHCGNVGHRVTTCKLLNPNSHPPQHDASRGRSRQRRLRRRPRERKVYVVKMPGREAVAKGKTVIVDATPNPMVDAGEGPSFVRKSHSPTARNDDTVLAQPISEHLVADVELPAHSVGQHIEPAITELHSEVGKEPLISAALRESEDDVIEDSRDNVPDREEVFSSDADVDSEEGVDSAIHHDSSAPSSVDVNLPPIPVPNCFTG</sequence>
<reference evidence="4 5" key="1">
    <citation type="journal article" date="2023" name="G3 (Bethesda)">
        <title>A chromosome-length genome assembly and annotation of blackberry (Rubus argutus, cv. 'Hillquist').</title>
        <authorList>
            <person name="Bruna T."/>
            <person name="Aryal R."/>
            <person name="Dudchenko O."/>
            <person name="Sargent D.J."/>
            <person name="Mead D."/>
            <person name="Buti M."/>
            <person name="Cavallini A."/>
            <person name="Hytonen T."/>
            <person name="Andres J."/>
            <person name="Pham M."/>
            <person name="Weisz D."/>
            <person name="Mascagni F."/>
            <person name="Usai G."/>
            <person name="Natali L."/>
            <person name="Bassil N."/>
            <person name="Fernandez G.E."/>
            <person name="Lomsadze A."/>
            <person name="Armour M."/>
            <person name="Olukolu B."/>
            <person name="Poorten T."/>
            <person name="Britton C."/>
            <person name="Davik J."/>
            <person name="Ashrafi H."/>
            <person name="Aiden E.L."/>
            <person name="Borodovsky M."/>
            <person name="Worthington M."/>
        </authorList>
    </citation>
    <scope>NUCLEOTIDE SEQUENCE [LARGE SCALE GENOMIC DNA]</scope>
    <source>
        <strain evidence="4">PI 553951</strain>
    </source>
</reference>